<organism evidence="1 2">
    <name type="scientific">Xylaria hypoxylon</name>
    <dbReference type="NCBI Taxonomy" id="37992"/>
    <lineage>
        <taxon>Eukaryota</taxon>
        <taxon>Fungi</taxon>
        <taxon>Dikarya</taxon>
        <taxon>Ascomycota</taxon>
        <taxon>Pezizomycotina</taxon>
        <taxon>Sordariomycetes</taxon>
        <taxon>Xylariomycetidae</taxon>
        <taxon>Xylariales</taxon>
        <taxon>Xylariaceae</taxon>
        <taxon>Xylaria</taxon>
    </lineage>
</organism>
<sequence>MIKKALPSILRTRFVHVVNNGTNTSGQSDEIYPVHFIDQAAVVRSSLISYTFRYDHVLDAQKLRESLAMLLASGNWRKLGGRLRKNRDGKLEIHVPLHFNYDCPPFRFSHVKFDMDMNTHPLASLLPKKTGSQPSVHEGCHKFREFSIPSTLPTDITHYLSTDEPLICLHINSFNDGTLVSLTFPHSLSDAMGTVGLLKAWAHVLHHHKGGSPKRELWGAREDVSASVGAANDQTAQNTKFVLEDRQTTGLPLLFFMARYAVDALINRNIETHHIYLPASFLSHLRQQAEKETRLAKGDEDQSAKFVSDGDLITAWGSRMVISSARRKGMVAICNVFDMRGRLDSLKSPGAAVYLQNLILPSTTLLTTEEANSLSVSGIAFRVRRAIIEQTSDAQVRSLMRLARIWFASLGTMPLFVSWNTVRVIACTNWSKARFLDHADFGPAAVKPPGKTGVTIAKPVAYWGTTLSVTDKPRDTFVIYGKDHEGGYWVHAYLRKETWQFIRAELDQFRPN</sequence>
<evidence type="ECO:0000313" key="2">
    <source>
        <dbReference type="Proteomes" id="UP000297716"/>
    </source>
</evidence>
<gene>
    <name evidence="1" type="ORF">E0Z10_g5030</name>
</gene>
<dbReference type="GO" id="GO:0016747">
    <property type="term" value="F:acyltransferase activity, transferring groups other than amino-acyl groups"/>
    <property type="evidence" value="ECO:0007669"/>
    <property type="project" value="TreeGrafter"/>
</dbReference>
<dbReference type="AlphaFoldDB" id="A0A4Z0YHC7"/>
<dbReference type="PANTHER" id="PTHR31642">
    <property type="entry name" value="TRICHOTHECENE 3-O-ACETYLTRANSFERASE"/>
    <property type="match status" value="1"/>
</dbReference>
<evidence type="ECO:0000313" key="1">
    <source>
        <dbReference type="EMBL" id="TGJ83719.1"/>
    </source>
</evidence>
<dbReference type="PANTHER" id="PTHR31642:SF294">
    <property type="entry name" value="ACETYLTRANSFERASE MATC1"/>
    <property type="match status" value="1"/>
</dbReference>
<dbReference type="InterPro" id="IPR050317">
    <property type="entry name" value="Plant_Fungal_Acyltransferase"/>
</dbReference>
<reference evidence="1 2" key="1">
    <citation type="submission" date="2019-03" db="EMBL/GenBank/DDBJ databases">
        <title>Draft genome sequence of Xylaria hypoxylon DSM 108379, a ubiquitous saprotrophic-parasitic fungi on hardwood.</title>
        <authorList>
            <person name="Buettner E."/>
            <person name="Leonhardt S."/>
            <person name="Gebauer A.M."/>
            <person name="Liers C."/>
            <person name="Hofrichter M."/>
            <person name="Kellner H."/>
        </authorList>
    </citation>
    <scope>NUCLEOTIDE SEQUENCE [LARGE SCALE GENOMIC DNA]</scope>
    <source>
        <strain evidence="1 2">DSM 108379</strain>
    </source>
</reference>
<dbReference type="EMBL" id="SKBN01000085">
    <property type="protein sequence ID" value="TGJ83719.1"/>
    <property type="molecule type" value="Genomic_DNA"/>
</dbReference>
<protein>
    <submittedName>
        <fullName evidence="1">Uncharacterized protein</fullName>
    </submittedName>
</protein>
<accession>A0A4Z0YHC7</accession>
<dbReference type="Gene3D" id="3.30.559.10">
    <property type="entry name" value="Chloramphenicol acetyltransferase-like domain"/>
    <property type="match status" value="2"/>
</dbReference>
<dbReference type="OrthoDB" id="21502at2759"/>
<dbReference type="Proteomes" id="UP000297716">
    <property type="component" value="Unassembled WGS sequence"/>
</dbReference>
<name>A0A4Z0YHC7_9PEZI</name>
<keyword evidence="2" id="KW-1185">Reference proteome</keyword>
<dbReference type="Pfam" id="PF02458">
    <property type="entry name" value="Transferase"/>
    <property type="match status" value="1"/>
</dbReference>
<proteinExistence type="predicted"/>
<dbReference type="InterPro" id="IPR023213">
    <property type="entry name" value="CAT-like_dom_sf"/>
</dbReference>
<comment type="caution">
    <text evidence="1">The sequence shown here is derived from an EMBL/GenBank/DDBJ whole genome shotgun (WGS) entry which is preliminary data.</text>
</comment>